<comment type="caution">
    <text evidence="3">The sequence shown here is derived from an EMBL/GenBank/DDBJ whole genome shotgun (WGS) entry which is preliminary data.</text>
</comment>
<sequence length="347" mass="38765">MDDPLDSLPAWITSAALILVTIIPLTAFWTLHLRNTPIDRPSQPVRSARVYLHLALPIWIMAVVSAAISPSITASLRHMGSMDQPYRSEIYPGALASMYTALISSFLTTTAAVFTTAAVCLAGMCTFYAVRSRQKWWKALQLNAICGSVLFVALAATWFGKTLANYMNENYRIDSLSSWYGFRFEWFRYIVDITLVLLAVGVVGVAIYVAVKFRSRSRYQVGNLPSLLLTASLLWLLRCVFVLAVDIKDIRLAWGVVELSAYKIVRPILDFWVSAAVLGLITEILRKPLWSDPTTIPDPGSWVQDGFVQDEMQYLQQPHHPQQPGAHGQQQPTTGRRNFVTNLPDSG</sequence>
<feature type="transmembrane region" description="Helical" evidence="2">
    <location>
        <begin position="223"/>
        <end position="244"/>
    </location>
</feature>
<keyword evidence="4" id="KW-1185">Reference proteome</keyword>
<feature type="transmembrane region" description="Helical" evidence="2">
    <location>
        <begin position="51"/>
        <end position="72"/>
    </location>
</feature>
<feature type="transmembrane region" description="Helical" evidence="2">
    <location>
        <begin position="142"/>
        <end position="160"/>
    </location>
</feature>
<dbReference type="GeneID" id="87818413"/>
<feature type="region of interest" description="Disordered" evidence="1">
    <location>
        <begin position="318"/>
        <end position="347"/>
    </location>
</feature>
<evidence type="ECO:0000313" key="4">
    <source>
        <dbReference type="Proteomes" id="UP001302676"/>
    </source>
</evidence>
<feature type="compositionally biased region" description="Polar residues" evidence="1">
    <location>
        <begin position="333"/>
        <end position="347"/>
    </location>
</feature>
<reference evidence="3" key="2">
    <citation type="submission" date="2023-05" db="EMBL/GenBank/DDBJ databases">
        <authorList>
            <consortium name="Lawrence Berkeley National Laboratory"/>
            <person name="Steindorff A."/>
            <person name="Hensen N."/>
            <person name="Bonometti L."/>
            <person name="Westerberg I."/>
            <person name="Brannstrom I.O."/>
            <person name="Guillou S."/>
            <person name="Cros-Aarteil S."/>
            <person name="Calhoun S."/>
            <person name="Haridas S."/>
            <person name="Kuo A."/>
            <person name="Mondo S."/>
            <person name="Pangilinan J."/>
            <person name="Riley R."/>
            <person name="Labutti K."/>
            <person name="Andreopoulos B."/>
            <person name="Lipzen A."/>
            <person name="Chen C."/>
            <person name="Yanf M."/>
            <person name="Daum C."/>
            <person name="Ng V."/>
            <person name="Clum A."/>
            <person name="Ohm R."/>
            <person name="Martin F."/>
            <person name="Silar P."/>
            <person name="Natvig D."/>
            <person name="Lalanne C."/>
            <person name="Gautier V."/>
            <person name="Ament-Velasquez S.L."/>
            <person name="Kruys A."/>
            <person name="Hutchinson M.I."/>
            <person name="Powell A.J."/>
            <person name="Barry K."/>
            <person name="Miller A.N."/>
            <person name="Grigoriev I.V."/>
            <person name="Debuchy R."/>
            <person name="Gladieux P."/>
            <person name="Thoren M.H."/>
            <person name="Johannesson H."/>
        </authorList>
    </citation>
    <scope>NUCLEOTIDE SEQUENCE</scope>
    <source>
        <strain evidence="3">CBS 141.50</strain>
    </source>
</reference>
<feature type="transmembrane region" description="Helical" evidence="2">
    <location>
        <begin position="101"/>
        <end position="130"/>
    </location>
</feature>
<feature type="transmembrane region" description="Helical" evidence="2">
    <location>
        <begin position="12"/>
        <end position="31"/>
    </location>
</feature>
<keyword evidence="2" id="KW-0812">Transmembrane</keyword>
<dbReference type="RefSeq" id="XP_062634187.1">
    <property type="nucleotide sequence ID" value="XM_062781800.1"/>
</dbReference>
<dbReference type="EMBL" id="MU853622">
    <property type="protein sequence ID" value="KAK4140816.1"/>
    <property type="molecule type" value="Genomic_DNA"/>
</dbReference>
<feature type="transmembrane region" description="Helical" evidence="2">
    <location>
        <begin position="186"/>
        <end position="211"/>
    </location>
</feature>
<dbReference type="AlphaFoldDB" id="A0AAN6UXU6"/>
<keyword evidence="2" id="KW-1133">Transmembrane helix</keyword>
<reference evidence="3" key="1">
    <citation type="journal article" date="2023" name="Mol. Phylogenet. Evol.">
        <title>Genome-scale phylogeny and comparative genomics of the fungal order Sordariales.</title>
        <authorList>
            <person name="Hensen N."/>
            <person name="Bonometti L."/>
            <person name="Westerberg I."/>
            <person name="Brannstrom I.O."/>
            <person name="Guillou S."/>
            <person name="Cros-Aarteil S."/>
            <person name="Calhoun S."/>
            <person name="Haridas S."/>
            <person name="Kuo A."/>
            <person name="Mondo S."/>
            <person name="Pangilinan J."/>
            <person name="Riley R."/>
            <person name="LaButti K."/>
            <person name="Andreopoulos B."/>
            <person name="Lipzen A."/>
            <person name="Chen C."/>
            <person name="Yan M."/>
            <person name="Daum C."/>
            <person name="Ng V."/>
            <person name="Clum A."/>
            <person name="Steindorff A."/>
            <person name="Ohm R.A."/>
            <person name="Martin F."/>
            <person name="Silar P."/>
            <person name="Natvig D.O."/>
            <person name="Lalanne C."/>
            <person name="Gautier V."/>
            <person name="Ament-Velasquez S.L."/>
            <person name="Kruys A."/>
            <person name="Hutchinson M.I."/>
            <person name="Powell A.J."/>
            <person name="Barry K."/>
            <person name="Miller A.N."/>
            <person name="Grigoriev I.V."/>
            <person name="Debuchy R."/>
            <person name="Gladieux P."/>
            <person name="Hiltunen Thoren M."/>
            <person name="Johannesson H."/>
        </authorList>
    </citation>
    <scope>NUCLEOTIDE SEQUENCE</scope>
    <source>
        <strain evidence="3">CBS 141.50</strain>
    </source>
</reference>
<evidence type="ECO:0000256" key="2">
    <source>
        <dbReference type="SAM" id="Phobius"/>
    </source>
</evidence>
<keyword evidence="2" id="KW-0472">Membrane</keyword>
<evidence type="ECO:0000313" key="3">
    <source>
        <dbReference type="EMBL" id="KAK4140816.1"/>
    </source>
</evidence>
<dbReference type="Proteomes" id="UP001302676">
    <property type="component" value="Unassembled WGS sequence"/>
</dbReference>
<evidence type="ECO:0000256" key="1">
    <source>
        <dbReference type="SAM" id="MobiDB-lite"/>
    </source>
</evidence>
<name>A0AAN6UXU6_9PEZI</name>
<proteinExistence type="predicted"/>
<feature type="compositionally biased region" description="Low complexity" evidence="1">
    <location>
        <begin position="318"/>
        <end position="332"/>
    </location>
</feature>
<protein>
    <submittedName>
        <fullName evidence="3">Uncharacterized protein</fullName>
    </submittedName>
</protein>
<accession>A0AAN6UXU6</accession>
<organism evidence="3 4">
    <name type="scientific">Dichotomopilus funicola</name>
    <dbReference type="NCBI Taxonomy" id="1934379"/>
    <lineage>
        <taxon>Eukaryota</taxon>
        <taxon>Fungi</taxon>
        <taxon>Dikarya</taxon>
        <taxon>Ascomycota</taxon>
        <taxon>Pezizomycotina</taxon>
        <taxon>Sordariomycetes</taxon>
        <taxon>Sordariomycetidae</taxon>
        <taxon>Sordariales</taxon>
        <taxon>Chaetomiaceae</taxon>
        <taxon>Dichotomopilus</taxon>
    </lineage>
</organism>
<gene>
    <name evidence="3" type="ORF">C8A04DRAFT_31587</name>
</gene>